<gene>
    <name evidence="1" type="ORF">HPB51_018555</name>
</gene>
<dbReference type="VEuPathDB" id="VectorBase:LOC119159681"/>
<proteinExistence type="predicted"/>
<comment type="caution">
    <text evidence="1">The sequence shown here is derived from an EMBL/GenBank/DDBJ whole genome shotgun (WGS) entry which is preliminary data.</text>
</comment>
<reference evidence="1" key="1">
    <citation type="journal article" date="2020" name="Cell">
        <title>Large-Scale Comparative Analyses of Tick Genomes Elucidate Their Genetic Diversity and Vector Capacities.</title>
        <authorList>
            <consortium name="Tick Genome and Microbiome Consortium (TIGMIC)"/>
            <person name="Jia N."/>
            <person name="Wang J."/>
            <person name="Shi W."/>
            <person name="Du L."/>
            <person name="Sun Y."/>
            <person name="Zhan W."/>
            <person name="Jiang J.F."/>
            <person name="Wang Q."/>
            <person name="Zhang B."/>
            <person name="Ji P."/>
            <person name="Bell-Sakyi L."/>
            <person name="Cui X.M."/>
            <person name="Yuan T.T."/>
            <person name="Jiang B.G."/>
            <person name="Yang W.F."/>
            <person name="Lam T.T."/>
            <person name="Chang Q.C."/>
            <person name="Ding S.J."/>
            <person name="Wang X.J."/>
            <person name="Zhu J.G."/>
            <person name="Ruan X.D."/>
            <person name="Zhao L."/>
            <person name="Wei J.T."/>
            <person name="Ye R.Z."/>
            <person name="Que T.C."/>
            <person name="Du C.H."/>
            <person name="Zhou Y.H."/>
            <person name="Cheng J.X."/>
            <person name="Dai P.F."/>
            <person name="Guo W.B."/>
            <person name="Han X.H."/>
            <person name="Huang E.J."/>
            <person name="Li L.F."/>
            <person name="Wei W."/>
            <person name="Gao Y.C."/>
            <person name="Liu J.Z."/>
            <person name="Shao H.Z."/>
            <person name="Wang X."/>
            <person name="Wang C.C."/>
            <person name="Yang T.C."/>
            <person name="Huo Q.B."/>
            <person name="Li W."/>
            <person name="Chen H.Y."/>
            <person name="Chen S.E."/>
            <person name="Zhou L.G."/>
            <person name="Ni X.B."/>
            <person name="Tian J.H."/>
            <person name="Sheng Y."/>
            <person name="Liu T."/>
            <person name="Pan Y.S."/>
            <person name="Xia L.Y."/>
            <person name="Li J."/>
            <person name="Zhao F."/>
            <person name="Cao W.C."/>
        </authorList>
    </citation>
    <scope>NUCLEOTIDE SEQUENCE</scope>
    <source>
        <strain evidence="1">Rmic-2018</strain>
    </source>
</reference>
<name>A0A9J6F530_RHIMP</name>
<dbReference type="EMBL" id="JABSTU010000001">
    <property type="protein sequence ID" value="KAH8041803.1"/>
    <property type="molecule type" value="Genomic_DNA"/>
</dbReference>
<dbReference type="InterPro" id="IPR011993">
    <property type="entry name" value="PH-like_dom_sf"/>
</dbReference>
<evidence type="ECO:0008006" key="3">
    <source>
        <dbReference type="Google" id="ProtNLM"/>
    </source>
</evidence>
<dbReference type="AlphaFoldDB" id="A0A9J6F530"/>
<keyword evidence="2" id="KW-1185">Reference proteome</keyword>
<accession>A0A9J6F530</accession>
<protein>
    <recommendedName>
        <fullName evidence="3">PH domain-containing protein</fullName>
    </recommendedName>
</protein>
<dbReference type="Gene3D" id="2.30.29.30">
    <property type="entry name" value="Pleckstrin-homology domain (PH domain)/Phosphotyrosine-binding domain (PTB)"/>
    <property type="match status" value="1"/>
</dbReference>
<reference evidence="1" key="2">
    <citation type="submission" date="2021-09" db="EMBL/GenBank/DDBJ databases">
        <authorList>
            <person name="Jia N."/>
            <person name="Wang J."/>
            <person name="Shi W."/>
            <person name="Du L."/>
            <person name="Sun Y."/>
            <person name="Zhan W."/>
            <person name="Jiang J."/>
            <person name="Wang Q."/>
            <person name="Zhang B."/>
            <person name="Ji P."/>
            <person name="Sakyi L.B."/>
            <person name="Cui X."/>
            <person name="Yuan T."/>
            <person name="Jiang B."/>
            <person name="Yang W."/>
            <person name="Lam T.T.-Y."/>
            <person name="Chang Q."/>
            <person name="Ding S."/>
            <person name="Wang X."/>
            <person name="Zhu J."/>
            <person name="Ruan X."/>
            <person name="Zhao L."/>
            <person name="Wei J."/>
            <person name="Que T."/>
            <person name="Du C."/>
            <person name="Cheng J."/>
            <person name="Dai P."/>
            <person name="Han X."/>
            <person name="Huang E."/>
            <person name="Gao Y."/>
            <person name="Liu J."/>
            <person name="Shao H."/>
            <person name="Ye R."/>
            <person name="Li L."/>
            <person name="Wei W."/>
            <person name="Wang X."/>
            <person name="Wang C."/>
            <person name="Huo Q."/>
            <person name="Li W."/>
            <person name="Guo W."/>
            <person name="Chen H."/>
            <person name="Chen S."/>
            <person name="Zhou L."/>
            <person name="Zhou L."/>
            <person name="Ni X."/>
            <person name="Tian J."/>
            <person name="Zhou Y."/>
            <person name="Sheng Y."/>
            <person name="Liu T."/>
            <person name="Pan Y."/>
            <person name="Xia L."/>
            <person name="Li J."/>
            <person name="Zhao F."/>
            <person name="Cao W."/>
        </authorList>
    </citation>
    <scope>NUCLEOTIDE SEQUENCE</scope>
    <source>
        <strain evidence="1">Rmic-2018</strain>
        <tissue evidence="1">Larvae</tissue>
    </source>
</reference>
<evidence type="ECO:0000313" key="2">
    <source>
        <dbReference type="Proteomes" id="UP000821866"/>
    </source>
</evidence>
<dbReference type="Proteomes" id="UP000821866">
    <property type="component" value="Chromosome 1"/>
</dbReference>
<sequence length="137" mass="15150">MSPSLRCEPECRSSGGKQTWHKSYLVLYRGILYMLDQAVEPTKPASDSTNPAADIEDRYGERLESACHERVQMSPSDGEVLVSSAVPASELMGTARSDIPFTFKVELKPHTTCWPPKLVCSATCVAVFRVQPEESSR</sequence>
<organism evidence="1 2">
    <name type="scientific">Rhipicephalus microplus</name>
    <name type="common">Cattle tick</name>
    <name type="synonym">Boophilus microplus</name>
    <dbReference type="NCBI Taxonomy" id="6941"/>
    <lineage>
        <taxon>Eukaryota</taxon>
        <taxon>Metazoa</taxon>
        <taxon>Ecdysozoa</taxon>
        <taxon>Arthropoda</taxon>
        <taxon>Chelicerata</taxon>
        <taxon>Arachnida</taxon>
        <taxon>Acari</taxon>
        <taxon>Parasitiformes</taxon>
        <taxon>Ixodida</taxon>
        <taxon>Ixodoidea</taxon>
        <taxon>Ixodidae</taxon>
        <taxon>Rhipicephalinae</taxon>
        <taxon>Rhipicephalus</taxon>
        <taxon>Boophilus</taxon>
    </lineage>
</organism>
<evidence type="ECO:0000313" key="1">
    <source>
        <dbReference type="EMBL" id="KAH8041803.1"/>
    </source>
</evidence>